<evidence type="ECO:0000256" key="9">
    <source>
        <dbReference type="SAM" id="SignalP"/>
    </source>
</evidence>
<feature type="signal peptide" evidence="9">
    <location>
        <begin position="1"/>
        <end position="22"/>
    </location>
</feature>
<accession>A0A9P8TZ22</accession>
<keyword evidence="2" id="KW-0813">Transport</keyword>
<feature type="transmembrane region" description="Helical" evidence="8">
    <location>
        <begin position="358"/>
        <end position="378"/>
    </location>
</feature>
<keyword evidence="12" id="KW-1185">Reference proteome</keyword>
<dbReference type="SMART" id="SM00665">
    <property type="entry name" value="B561"/>
    <property type="match status" value="1"/>
</dbReference>
<evidence type="ECO:0000256" key="7">
    <source>
        <dbReference type="SAM" id="MobiDB-lite"/>
    </source>
</evidence>
<feature type="region of interest" description="Disordered" evidence="7">
    <location>
        <begin position="181"/>
        <end position="243"/>
    </location>
</feature>
<keyword evidence="6 8" id="KW-0472">Membrane</keyword>
<dbReference type="CDD" id="cd08760">
    <property type="entry name" value="Cyt_b561_FRRS1_like"/>
    <property type="match status" value="1"/>
</dbReference>
<feature type="transmembrane region" description="Helical" evidence="8">
    <location>
        <begin position="319"/>
        <end position="338"/>
    </location>
</feature>
<dbReference type="GO" id="GO:0016020">
    <property type="term" value="C:membrane"/>
    <property type="evidence" value="ECO:0007669"/>
    <property type="project" value="UniProtKB-SubCell"/>
</dbReference>
<feature type="compositionally biased region" description="Gly residues" evidence="7">
    <location>
        <begin position="213"/>
        <end position="243"/>
    </location>
</feature>
<sequence length="428" mass="43515">MRFSRGTAVAAAAALNAGAALAATASFCPEAGICFEWGVPEASAKAGSGDIFFQLKAPTSWQWVGLGIGSRMSGSQIFLMYQDGKGNVTLSTRPGANHVMPTYQARGDVELLAGSGVIGGNMVANVKCSGCSSLDLSGRTSWISAWKSGDSLDSTDPAAVITQHDSVAQFQVDLAQASISSDSNPFVESGSSGGGGSGGSGSSGSSGSSGDSGSSGGSGGSGGSGSSGSSGDGNGDGNGAISGVSGGSSKQTLASAHGILMLVVFVILYPLGSSLMPLIGKWYIHASWQAVAFLIMWAGFGIGVTVARRQDVFFDQTHSRLGVILVALVSLQPVFGLIHHINYLKTQSRGIFGHLHRWYGRALMVVGIVNGGLGLQLGNAASRYIIAYSVVAGVVALLYLASIALGWTRSSRSQRQSKQAVSPMAQSS</sequence>
<organism evidence="11 12">
    <name type="scientific">Trichoderma cornu-damae</name>
    <dbReference type="NCBI Taxonomy" id="654480"/>
    <lineage>
        <taxon>Eukaryota</taxon>
        <taxon>Fungi</taxon>
        <taxon>Dikarya</taxon>
        <taxon>Ascomycota</taxon>
        <taxon>Pezizomycotina</taxon>
        <taxon>Sordariomycetes</taxon>
        <taxon>Hypocreomycetidae</taxon>
        <taxon>Hypocreales</taxon>
        <taxon>Hypocreaceae</taxon>
        <taxon>Trichoderma</taxon>
    </lineage>
</organism>
<dbReference type="Gene3D" id="1.20.120.1770">
    <property type="match status" value="1"/>
</dbReference>
<evidence type="ECO:0000259" key="10">
    <source>
        <dbReference type="SMART" id="SM00665"/>
    </source>
</evidence>
<dbReference type="CDD" id="cd09630">
    <property type="entry name" value="CDH_like_cytochrome"/>
    <property type="match status" value="1"/>
</dbReference>
<dbReference type="PANTHER" id="PTHR47797">
    <property type="entry name" value="DEHYDROGENASE, PUTATIVE (AFU_ORTHOLOGUE AFUA_8G05805)-RELATED"/>
    <property type="match status" value="1"/>
</dbReference>
<keyword evidence="5 8" id="KW-1133">Transmembrane helix</keyword>
<feature type="transmembrane region" description="Helical" evidence="8">
    <location>
        <begin position="384"/>
        <end position="408"/>
    </location>
</feature>
<comment type="caution">
    <text evidence="11">The sequence shown here is derived from an EMBL/GenBank/DDBJ whole genome shotgun (WGS) entry which is preliminary data.</text>
</comment>
<dbReference type="SUPFAM" id="SSF49344">
    <property type="entry name" value="CBD9-like"/>
    <property type="match status" value="1"/>
</dbReference>
<keyword evidence="9" id="KW-0732">Signal</keyword>
<dbReference type="Proteomes" id="UP000827724">
    <property type="component" value="Unassembled WGS sequence"/>
</dbReference>
<feature type="domain" description="Cytochrome b561" evidence="10">
    <location>
        <begin position="256"/>
        <end position="375"/>
    </location>
</feature>
<keyword evidence="3 8" id="KW-0812">Transmembrane</keyword>
<evidence type="ECO:0000256" key="3">
    <source>
        <dbReference type="ARBA" id="ARBA00022692"/>
    </source>
</evidence>
<reference evidence="11" key="1">
    <citation type="submission" date="2021-08" db="EMBL/GenBank/DDBJ databases">
        <title>Chromosome-Level Trichoderma cornu-damae using Hi-C Data.</title>
        <authorList>
            <person name="Kim C.S."/>
        </authorList>
    </citation>
    <scope>NUCLEOTIDE SEQUENCE</scope>
    <source>
        <strain evidence="11">KA19-0412C</strain>
    </source>
</reference>
<evidence type="ECO:0000256" key="1">
    <source>
        <dbReference type="ARBA" id="ARBA00004370"/>
    </source>
</evidence>
<evidence type="ECO:0000256" key="4">
    <source>
        <dbReference type="ARBA" id="ARBA00022982"/>
    </source>
</evidence>
<dbReference type="PANTHER" id="PTHR47797:SF4">
    <property type="entry name" value="DOMON DOMAIN-CONTAINING PROTEIN"/>
    <property type="match status" value="1"/>
</dbReference>
<feature type="compositionally biased region" description="Gly residues" evidence="7">
    <location>
        <begin position="191"/>
        <end position="204"/>
    </location>
</feature>
<dbReference type="InterPro" id="IPR006593">
    <property type="entry name" value="Cyt_b561/ferric_Rdtase_TM"/>
</dbReference>
<dbReference type="Pfam" id="PF16010">
    <property type="entry name" value="CDH-cyt"/>
    <property type="match status" value="1"/>
</dbReference>
<dbReference type="InterPro" id="IPR015920">
    <property type="entry name" value="Cellobiose_DH-like_cyt"/>
</dbReference>
<dbReference type="EMBL" id="JAIWOZ010000001">
    <property type="protein sequence ID" value="KAH6610459.1"/>
    <property type="molecule type" value="Genomic_DNA"/>
</dbReference>
<evidence type="ECO:0000256" key="2">
    <source>
        <dbReference type="ARBA" id="ARBA00022448"/>
    </source>
</evidence>
<evidence type="ECO:0000313" key="11">
    <source>
        <dbReference type="EMBL" id="KAH6610459.1"/>
    </source>
</evidence>
<comment type="subcellular location">
    <subcellularLocation>
        <location evidence="1">Membrane</location>
    </subcellularLocation>
</comment>
<dbReference type="InterPro" id="IPR018825">
    <property type="entry name" value="DUF2427"/>
</dbReference>
<gene>
    <name evidence="11" type="ORF">Trco_000479</name>
</gene>
<evidence type="ECO:0000256" key="6">
    <source>
        <dbReference type="ARBA" id="ARBA00023136"/>
    </source>
</evidence>
<dbReference type="OrthoDB" id="19261at2759"/>
<name>A0A9P8TZ22_9HYPO</name>
<dbReference type="AlphaFoldDB" id="A0A9P8TZ22"/>
<proteinExistence type="predicted"/>
<evidence type="ECO:0000256" key="5">
    <source>
        <dbReference type="ARBA" id="ARBA00022989"/>
    </source>
</evidence>
<evidence type="ECO:0000313" key="12">
    <source>
        <dbReference type="Proteomes" id="UP000827724"/>
    </source>
</evidence>
<dbReference type="Gene3D" id="2.60.40.1210">
    <property type="entry name" value="Cellobiose dehydrogenase, cytochrome domain"/>
    <property type="match status" value="1"/>
</dbReference>
<keyword evidence="4" id="KW-0249">Electron transport</keyword>
<dbReference type="Pfam" id="PF10348">
    <property type="entry name" value="DUF2427"/>
    <property type="match status" value="1"/>
</dbReference>
<feature type="transmembrane region" description="Helical" evidence="8">
    <location>
        <begin position="286"/>
        <end position="307"/>
    </location>
</feature>
<feature type="chain" id="PRO_5040318933" evidence="9">
    <location>
        <begin position="23"/>
        <end position="428"/>
    </location>
</feature>
<protein>
    <submittedName>
        <fullName evidence="11">Cellobiose dehydrogenase</fullName>
    </submittedName>
</protein>
<feature type="transmembrane region" description="Helical" evidence="8">
    <location>
        <begin position="258"/>
        <end position="279"/>
    </location>
</feature>
<evidence type="ECO:0000256" key="8">
    <source>
        <dbReference type="SAM" id="Phobius"/>
    </source>
</evidence>